<dbReference type="OrthoDB" id="8452260at2"/>
<dbReference type="PROSITE" id="PS51725">
    <property type="entry name" value="ABM"/>
    <property type="match status" value="1"/>
</dbReference>
<evidence type="ECO:0000259" key="1">
    <source>
        <dbReference type="PROSITE" id="PS51725"/>
    </source>
</evidence>
<sequence length="185" mass="21225">MILINIKMQIRPEKMDQWLALADAYARDVNSEDGCLFFQFARSLTDDNEFICIEGFTDADAGGAHVRQPYVKKFFETAPDLVATQPQIIYIDTPHDGFGPMGEIQPRLAAEHAGRASARLNWTRRRTPSIANGHDHVQPQQRTMYPRRDMIMEAALMPFWGRCDWRVRRGEQVFNVARLASTERA</sequence>
<dbReference type="EMBL" id="RPFW01000005">
    <property type="protein sequence ID" value="TVZ02602.1"/>
    <property type="molecule type" value="Genomic_DNA"/>
</dbReference>
<dbReference type="RefSeq" id="WP_145857773.1">
    <property type="nucleotide sequence ID" value="NZ_RPFW01000005.1"/>
</dbReference>
<keyword evidence="2" id="KW-0560">Oxidoreductase</keyword>
<dbReference type="SUPFAM" id="SSF54909">
    <property type="entry name" value="Dimeric alpha+beta barrel"/>
    <property type="match status" value="1"/>
</dbReference>
<accession>A0A6P2BU42</accession>
<dbReference type="InterPro" id="IPR011008">
    <property type="entry name" value="Dimeric_a/b-barrel"/>
</dbReference>
<comment type="caution">
    <text evidence="2">The sequence shown here is derived from an EMBL/GenBank/DDBJ whole genome shotgun (WGS) entry which is preliminary data.</text>
</comment>
<dbReference type="PANTHER" id="PTHR33336:SF3">
    <property type="entry name" value="ABM DOMAIN-CONTAINING PROTEIN"/>
    <property type="match status" value="1"/>
</dbReference>
<evidence type="ECO:0000313" key="3">
    <source>
        <dbReference type="Proteomes" id="UP000460272"/>
    </source>
</evidence>
<dbReference type="GO" id="GO:0004497">
    <property type="term" value="F:monooxygenase activity"/>
    <property type="evidence" value="ECO:0007669"/>
    <property type="project" value="UniProtKB-KW"/>
</dbReference>
<keyword evidence="2" id="KW-0503">Monooxygenase</keyword>
<dbReference type="Gene3D" id="3.30.70.100">
    <property type="match status" value="1"/>
</dbReference>
<gene>
    <name evidence="2" type="ORF">EAS64_27920</name>
</gene>
<dbReference type="Pfam" id="PF03992">
    <property type="entry name" value="ABM"/>
    <property type="match status" value="1"/>
</dbReference>
<dbReference type="PANTHER" id="PTHR33336">
    <property type="entry name" value="QUINOL MONOOXYGENASE YGIN-RELATED"/>
    <property type="match status" value="1"/>
</dbReference>
<reference evidence="2 3" key="1">
    <citation type="submission" date="2018-11" db="EMBL/GenBank/DDBJ databases">
        <title>Trebonia kvetii gen.nov., sp.nov., a novel acidophilic actinobacterium, and proposal of the new actinobacterial family Treboniaceae fam. nov.</title>
        <authorList>
            <person name="Rapoport D."/>
            <person name="Sagova-Mareckova M."/>
            <person name="Sedlacek I."/>
            <person name="Provaznik J."/>
            <person name="Kralova S."/>
            <person name="Pavlinic D."/>
            <person name="Benes V."/>
            <person name="Kopecky J."/>
        </authorList>
    </citation>
    <scope>NUCLEOTIDE SEQUENCE [LARGE SCALE GENOMIC DNA]</scope>
    <source>
        <strain evidence="2 3">15Tr583</strain>
    </source>
</reference>
<evidence type="ECO:0000313" key="2">
    <source>
        <dbReference type="EMBL" id="TVZ02602.1"/>
    </source>
</evidence>
<feature type="domain" description="ABM" evidence="1">
    <location>
        <begin position="2"/>
        <end position="91"/>
    </location>
</feature>
<dbReference type="AlphaFoldDB" id="A0A6P2BU42"/>
<name>A0A6P2BU42_9ACTN</name>
<keyword evidence="3" id="KW-1185">Reference proteome</keyword>
<dbReference type="InterPro" id="IPR007138">
    <property type="entry name" value="ABM_dom"/>
</dbReference>
<dbReference type="Proteomes" id="UP000460272">
    <property type="component" value="Unassembled WGS sequence"/>
</dbReference>
<protein>
    <submittedName>
        <fullName evidence="2">Antibiotic biosynthesis monooxygenase</fullName>
    </submittedName>
</protein>
<proteinExistence type="predicted"/>
<organism evidence="2 3">
    <name type="scientific">Trebonia kvetii</name>
    <dbReference type="NCBI Taxonomy" id="2480626"/>
    <lineage>
        <taxon>Bacteria</taxon>
        <taxon>Bacillati</taxon>
        <taxon>Actinomycetota</taxon>
        <taxon>Actinomycetes</taxon>
        <taxon>Streptosporangiales</taxon>
        <taxon>Treboniaceae</taxon>
        <taxon>Trebonia</taxon>
    </lineage>
</organism>
<dbReference type="InterPro" id="IPR050744">
    <property type="entry name" value="AI-2_Isomerase_LsrG"/>
</dbReference>